<sequence length="77" mass="8971">MRTRSCNARNARVPENERWTPAKDRRRVFCSGVATPIMDATFKGFVKVVRHVASRKRLDHEKDAARRHARKDRQTAP</sequence>
<dbReference type="Proteomes" id="UP000198908">
    <property type="component" value="Unassembled WGS sequence"/>
</dbReference>
<accession>A0A1G6Q9G7</accession>
<reference evidence="3" key="1">
    <citation type="submission" date="2016-09" db="EMBL/GenBank/DDBJ databases">
        <authorList>
            <person name="Varghese N."/>
            <person name="Submissions S."/>
        </authorList>
    </citation>
    <scope>NUCLEOTIDE SEQUENCE [LARGE SCALE GENOMIC DNA]</scope>
    <source>
        <strain evidence="3">TNe-862</strain>
    </source>
</reference>
<evidence type="ECO:0000313" key="3">
    <source>
        <dbReference type="Proteomes" id="UP000198908"/>
    </source>
</evidence>
<keyword evidence="3" id="KW-1185">Reference proteome</keyword>
<dbReference type="AlphaFoldDB" id="A0A1G6Q9G7"/>
<feature type="region of interest" description="Disordered" evidence="1">
    <location>
        <begin position="56"/>
        <end position="77"/>
    </location>
</feature>
<protein>
    <submittedName>
        <fullName evidence="2">Two-component system, chemotaxis family, CheB/CheR fusion protein</fullName>
    </submittedName>
</protein>
<gene>
    <name evidence="2" type="ORF">SAMN05421548_111116</name>
</gene>
<proteinExistence type="predicted"/>
<organism evidence="2 3">
    <name type="scientific">Paraburkholderia lycopersici</name>
    <dbReference type="NCBI Taxonomy" id="416944"/>
    <lineage>
        <taxon>Bacteria</taxon>
        <taxon>Pseudomonadati</taxon>
        <taxon>Pseudomonadota</taxon>
        <taxon>Betaproteobacteria</taxon>
        <taxon>Burkholderiales</taxon>
        <taxon>Burkholderiaceae</taxon>
        <taxon>Paraburkholderia</taxon>
    </lineage>
</organism>
<dbReference type="EMBL" id="FMYQ01000011">
    <property type="protein sequence ID" value="SDC88336.1"/>
    <property type="molecule type" value="Genomic_DNA"/>
</dbReference>
<name>A0A1G6Q9G7_9BURK</name>
<evidence type="ECO:0000256" key="1">
    <source>
        <dbReference type="SAM" id="MobiDB-lite"/>
    </source>
</evidence>
<evidence type="ECO:0000313" key="2">
    <source>
        <dbReference type="EMBL" id="SDC88336.1"/>
    </source>
</evidence>